<accession>A0A4R2KTZ8</accession>
<gene>
    <name evidence="2" type="ORF">EV214_12720</name>
</gene>
<dbReference type="Gene3D" id="3.30.1380.10">
    <property type="match status" value="1"/>
</dbReference>
<dbReference type="PROSITE" id="PS51257">
    <property type="entry name" value="PROKAR_LIPOPROTEIN"/>
    <property type="match status" value="1"/>
</dbReference>
<dbReference type="RefSeq" id="WP_330571323.1">
    <property type="nucleotide sequence ID" value="NZ_SLWV01000027.1"/>
</dbReference>
<keyword evidence="3" id="KW-1185">Reference proteome</keyword>
<dbReference type="EMBL" id="SLWV01000027">
    <property type="protein sequence ID" value="TCO70185.1"/>
    <property type="molecule type" value="Genomic_DNA"/>
</dbReference>
<keyword evidence="2" id="KW-0121">Carboxypeptidase</keyword>
<dbReference type="GO" id="GO:0004180">
    <property type="term" value="F:carboxypeptidase activity"/>
    <property type="evidence" value="ECO:0007669"/>
    <property type="project" value="UniProtKB-KW"/>
</dbReference>
<dbReference type="Pfam" id="PF13539">
    <property type="entry name" value="Peptidase_M15_4"/>
    <property type="match status" value="1"/>
</dbReference>
<keyword evidence="2" id="KW-0645">Protease</keyword>
<comment type="caution">
    <text evidence="2">The sequence shown here is derived from an EMBL/GenBank/DDBJ whole genome shotgun (WGS) entry which is preliminary data.</text>
</comment>
<feature type="domain" description="Peptidase M15C" evidence="1">
    <location>
        <begin position="204"/>
        <end position="271"/>
    </location>
</feature>
<reference evidence="2 3" key="1">
    <citation type="submission" date="2019-03" db="EMBL/GenBank/DDBJ databases">
        <title>Genomic Encyclopedia of Type Strains, Phase IV (KMG-IV): sequencing the most valuable type-strain genomes for metagenomic binning, comparative biology and taxonomic classification.</title>
        <authorList>
            <person name="Goeker M."/>
        </authorList>
    </citation>
    <scope>NUCLEOTIDE SEQUENCE [LARGE SCALE GENOMIC DNA]</scope>
    <source>
        <strain evidence="2 3">DSM 102940</strain>
    </source>
</reference>
<sequence>MDKVVKKIICVICMCLLIVCGCVEKESIGNSISKDAQTAIYNATMKRDILCMMMAYPQYITNVEQRNNGDVYVVMKSNKKILYDDKKEKNIQEKLNNPDLQDMMEQIYPLTDINRLMEKDFDPGRIRVYPLLKEVYGVSKEKVTSNLTNVKIGYKNYPFNQNNKAADALKSAIKELTALTQTKNGIYSFIYPISGTFNYRCIAGANRLSPHSFGTAIDLSRDQRDYWKWTSKEEGEKRLVSYPREIVKIFEKHAFIWGGKWAHFDILHFEYRPELILKARYFSDKGHVKKTWYDGIPSTNESVKEMIALIDKVLK</sequence>
<proteinExistence type="predicted"/>
<name>A0A4R2KTZ8_9FIRM</name>
<keyword evidence="2" id="KW-0378">Hydrolase</keyword>
<protein>
    <submittedName>
        <fullName evidence="2">D-alanyl-D-alanine carboxypeptidase-like protein</fullName>
    </submittedName>
</protein>
<evidence type="ECO:0000313" key="3">
    <source>
        <dbReference type="Proteomes" id="UP000294919"/>
    </source>
</evidence>
<dbReference type="InterPro" id="IPR039561">
    <property type="entry name" value="Peptidase_M15C"/>
</dbReference>
<dbReference type="SUPFAM" id="SSF55166">
    <property type="entry name" value="Hedgehog/DD-peptidase"/>
    <property type="match status" value="1"/>
</dbReference>
<evidence type="ECO:0000259" key="1">
    <source>
        <dbReference type="Pfam" id="PF13539"/>
    </source>
</evidence>
<dbReference type="AlphaFoldDB" id="A0A4R2KTZ8"/>
<dbReference type="Proteomes" id="UP000294919">
    <property type="component" value="Unassembled WGS sequence"/>
</dbReference>
<evidence type="ECO:0000313" key="2">
    <source>
        <dbReference type="EMBL" id="TCO70185.1"/>
    </source>
</evidence>
<dbReference type="InterPro" id="IPR009045">
    <property type="entry name" value="Zn_M74/Hedgehog-like"/>
</dbReference>
<organism evidence="2 3">
    <name type="scientific">Marinisporobacter balticus</name>
    <dbReference type="NCBI Taxonomy" id="2018667"/>
    <lineage>
        <taxon>Bacteria</taxon>
        <taxon>Bacillati</taxon>
        <taxon>Bacillota</taxon>
        <taxon>Clostridia</taxon>
        <taxon>Peptostreptococcales</taxon>
        <taxon>Thermotaleaceae</taxon>
        <taxon>Marinisporobacter</taxon>
    </lineage>
</organism>